<dbReference type="Gene3D" id="3.20.20.450">
    <property type="entry name" value="EAL domain"/>
    <property type="match status" value="1"/>
</dbReference>
<dbReference type="RefSeq" id="WP_072747655.1">
    <property type="nucleotide sequence ID" value="NZ_FOHL01000007.1"/>
</dbReference>
<evidence type="ECO:0000313" key="2">
    <source>
        <dbReference type="EMBL" id="SHN70754.1"/>
    </source>
</evidence>
<dbReference type="GO" id="GO:0071111">
    <property type="term" value="F:cyclic-guanylate-specific phosphodiesterase activity"/>
    <property type="evidence" value="ECO:0007669"/>
    <property type="project" value="InterPro"/>
</dbReference>
<dbReference type="InterPro" id="IPR001633">
    <property type="entry name" value="EAL_dom"/>
</dbReference>
<protein>
    <submittedName>
        <fullName evidence="2">EAL domain, c-di-GMP-specific phosphodiesterase class I (Or its enzymatically inactive variant)</fullName>
    </submittedName>
</protein>
<dbReference type="Pfam" id="PF00563">
    <property type="entry name" value="EAL"/>
    <property type="match status" value="1"/>
</dbReference>
<dbReference type="Proteomes" id="UP000184066">
    <property type="component" value="Unassembled WGS sequence"/>
</dbReference>
<dbReference type="PROSITE" id="PS50883">
    <property type="entry name" value="EAL"/>
    <property type="match status" value="1"/>
</dbReference>
<keyword evidence="3" id="KW-1185">Reference proteome</keyword>
<proteinExistence type="predicted"/>
<gene>
    <name evidence="2" type="ORF">SAMN05216200_10716</name>
</gene>
<dbReference type="AlphaFoldDB" id="A0A1M7TJ41"/>
<dbReference type="PANTHER" id="PTHR33121:SF23">
    <property type="entry name" value="CYCLIC DI-GMP PHOSPHODIESTERASE PDEB"/>
    <property type="match status" value="1"/>
</dbReference>
<dbReference type="SUPFAM" id="SSF141868">
    <property type="entry name" value="EAL domain-like"/>
    <property type="match status" value="1"/>
</dbReference>
<accession>A0A1M7TJ41</accession>
<dbReference type="InterPro" id="IPR050706">
    <property type="entry name" value="Cyclic-di-GMP_PDE-like"/>
</dbReference>
<organism evidence="2 3">
    <name type="scientific">Oceanicella actignis</name>
    <dbReference type="NCBI Taxonomy" id="1189325"/>
    <lineage>
        <taxon>Bacteria</taxon>
        <taxon>Pseudomonadati</taxon>
        <taxon>Pseudomonadota</taxon>
        <taxon>Alphaproteobacteria</taxon>
        <taxon>Rhodobacterales</taxon>
        <taxon>Paracoccaceae</taxon>
        <taxon>Oceanicella</taxon>
    </lineage>
</organism>
<reference evidence="2 3" key="1">
    <citation type="submission" date="2016-12" db="EMBL/GenBank/DDBJ databases">
        <authorList>
            <person name="Song W.-J."/>
            <person name="Kurnit D.M."/>
        </authorList>
    </citation>
    <scope>NUCLEOTIDE SEQUENCE [LARGE SCALE GENOMIC DNA]</scope>
    <source>
        <strain evidence="2 3">CGMCC 1.10808</strain>
    </source>
</reference>
<evidence type="ECO:0000313" key="3">
    <source>
        <dbReference type="Proteomes" id="UP000184066"/>
    </source>
</evidence>
<feature type="domain" description="EAL" evidence="1">
    <location>
        <begin position="201"/>
        <end position="451"/>
    </location>
</feature>
<name>A0A1M7TJ41_9RHOB</name>
<dbReference type="STRING" id="1189325.SAMN04488119_10717"/>
<sequence>MSNTADKTAVLPFAASCSGAVAVARPLPAEIVRWMSETVCPRPEGEARGAHGALFWTSCEGARIGLFRPADPALARGAGRAGFLAVARDRSAMIDRRLGAAGGRRMTAAFAARLAALGAAADDGMFLVPVLGDADAALARIRLLACAEPARTEFGPMTLTLSAAYADAEDAPLPALAAALPEALARALASGPERLLRADPRPSLASEALAALDEGRISLAYQPVVRTDMPLFPAFHETLIRVSHPGGAPIPAGRFMPEIEALGLSRLFDRRVLALALEKLRAMPTLRLSVNVAPGTLADPAWIETLEAEAALRPDVTRRLIVELTERGAGLRADLTLPFVRRARKTGCAIAIDDFGAGCTALSQLVELRPDILKLDGSLVRGMAEDPARRPLVEAVLRAARALDIMTVAEFVETPEDAAALTEMGVDALQGHLTGRPAAAPATLAPKGRRLPA</sequence>
<dbReference type="SMART" id="SM00052">
    <property type="entry name" value="EAL"/>
    <property type="match status" value="1"/>
</dbReference>
<dbReference type="InterPro" id="IPR035919">
    <property type="entry name" value="EAL_sf"/>
</dbReference>
<dbReference type="CDD" id="cd01948">
    <property type="entry name" value="EAL"/>
    <property type="match status" value="1"/>
</dbReference>
<dbReference type="EMBL" id="FRDL01000007">
    <property type="protein sequence ID" value="SHN70754.1"/>
    <property type="molecule type" value="Genomic_DNA"/>
</dbReference>
<dbReference type="PANTHER" id="PTHR33121">
    <property type="entry name" value="CYCLIC DI-GMP PHOSPHODIESTERASE PDEF"/>
    <property type="match status" value="1"/>
</dbReference>
<evidence type="ECO:0000259" key="1">
    <source>
        <dbReference type="PROSITE" id="PS50883"/>
    </source>
</evidence>